<sequence>MVAEIYTNPMYILLTFEMLLNQYKIMYVQIVIEPQQFTFQKDLKLMIYIKPF</sequence>
<gene>
    <name evidence="1" type="ORF">MPEBLZ_03570</name>
</gene>
<comment type="caution">
    <text evidence="1">The sequence shown here is derived from an EMBL/GenBank/DDBJ whole genome shotgun (WGS) entry which is preliminary data.</text>
</comment>
<evidence type="ECO:0000313" key="1">
    <source>
        <dbReference type="EMBL" id="KPQ41884.1"/>
    </source>
</evidence>
<dbReference type="AlphaFoldDB" id="A0A0P8CGS0"/>
<reference evidence="1 2" key="1">
    <citation type="submission" date="2015-09" db="EMBL/GenBank/DDBJ databases">
        <title>A metagenomics-based metabolic model of nitrate-dependent anaerobic oxidation of methane by Methanoperedens-like archaea.</title>
        <authorList>
            <person name="Arshad A."/>
            <person name="Speth D.R."/>
            <person name="De Graaf R.M."/>
            <person name="Op Den Camp H.J."/>
            <person name="Jetten M.S."/>
            <person name="Welte C.U."/>
        </authorList>
    </citation>
    <scope>NUCLEOTIDE SEQUENCE [LARGE SCALE GENOMIC DNA]</scope>
</reference>
<proteinExistence type="predicted"/>
<name>A0A0P8CGS0_9EURY</name>
<evidence type="ECO:0000313" key="2">
    <source>
        <dbReference type="Proteomes" id="UP000050360"/>
    </source>
</evidence>
<organism evidence="1 2">
    <name type="scientific">Candidatus Methanoperedens nitratireducens</name>
    <dbReference type="NCBI Taxonomy" id="1392998"/>
    <lineage>
        <taxon>Archaea</taxon>
        <taxon>Methanobacteriati</taxon>
        <taxon>Methanobacteriota</taxon>
        <taxon>Stenosarchaea group</taxon>
        <taxon>Methanomicrobia</taxon>
        <taxon>Methanosarcinales</taxon>
        <taxon>ANME-2 cluster</taxon>
        <taxon>Candidatus Methanoperedentaceae</taxon>
        <taxon>Candidatus Methanoperedens</taxon>
    </lineage>
</organism>
<accession>A0A0P8CGS0</accession>
<dbReference type="EMBL" id="LKCM01000289">
    <property type="protein sequence ID" value="KPQ41884.1"/>
    <property type="molecule type" value="Genomic_DNA"/>
</dbReference>
<protein>
    <submittedName>
        <fullName evidence="1">Uncharacterized protein</fullName>
    </submittedName>
</protein>
<dbReference type="Proteomes" id="UP000050360">
    <property type="component" value="Unassembled WGS sequence"/>
</dbReference>